<dbReference type="AlphaFoldDB" id="A0A418WQ81"/>
<evidence type="ECO:0000259" key="4">
    <source>
        <dbReference type="Pfam" id="PF02576"/>
    </source>
</evidence>
<dbReference type="SUPFAM" id="SSF75420">
    <property type="entry name" value="YhbC-like, N-terminal domain"/>
    <property type="match status" value="1"/>
</dbReference>
<name>A0A418WQ81_9SPHN</name>
<feature type="domain" description="Ribosome maturation factor RimP C-terminal" evidence="5">
    <location>
        <begin position="92"/>
        <end position="157"/>
    </location>
</feature>
<dbReference type="Gene3D" id="3.30.300.70">
    <property type="entry name" value="RimP-like superfamily, N-terminal"/>
    <property type="match status" value="1"/>
</dbReference>
<evidence type="ECO:0000259" key="5">
    <source>
        <dbReference type="Pfam" id="PF17384"/>
    </source>
</evidence>
<evidence type="ECO:0000313" key="7">
    <source>
        <dbReference type="Proteomes" id="UP000286100"/>
    </source>
</evidence>
<dbReference type="InterPro" id="IPR035956">
    <property type="entry name" value="RimP_N_sf"/>
</dbReference>
<dbReference type="HAMAP" id="MF_01077">
    <property type="entry name" value="RimP"/>
    <property type="match status" value="1"/>
</dbReference>
<dbReference type="NCBIfam" id="NF011229">
    <property type="entry name" value="PRK14636.1"/>
    <property type="match status" value="1"/>
</dbReference>
<dbReference type="InterPro" id="IPR003728">
    <property type="entry name" value="Ribosome_maturation_RimP"/>
</dbReference>
<accession>A0A418WQ81</accession>
<protein>
    <recommendedName>
        <fullName evidence="3">Ribosome maturation factor RimP</fullName>
    </recommendedName>
</protein>
<organism evidence="6 7">
    <name type="scientific">Sphingomonas cavernae</name>
    <dbReference type="NCBI Taxonomy" id="2320861"/>
    <lineage>
        <taxon>Bacteria</taxon>
        <taxon>Pseudomonadati</taxon>
        <taxon>Pseudomonadota</taxon>
        <taxon>Alphaproteobacteria</taxon>
        <taxon>Sphingomonadales</taxon>
        <taxon>Sphingomonadaceae</taxon>
        <taxon>Sphingomonas</taxon>
    </lineage>
</organism>
<dbReference type="SUPFAM" id="SSF74942">
    <property type="entry name" value="YhbC-like, C-terminal domain"/>
    <property type="match status" value="1"/>
</dbReference>
<dbReference type="OrthoDB" id="9805006at2"/>
<feature type="domain" description="Ribosome maturation factor RimP N-terminal" evidence="4">
    <location>
        <begin position="10"/>
        <end position="89"/>
    </location>
</feature>
<dbReference type="RefSeq" id="WP_119759670.1">
    <property type="nucleotide sequence ID" value="NZ_QYUM01000002.1"/>
</dbReference>
<gene>
    <name evidence="3 6" type="primary">rimP</name>
    <name evidence="6" type="ORF">D3876_03365</name>
</gene>
<dbReference type="GO" id="GO:0000028">
    <property type="term" value="P:ribosomal small subunit assembly"/>
    <property type="evidence" value="ECO:0007669"/>
    <property type="project" value="TreeGrafter"/>
</dbReference>
<dbReference type="Proteomes" id="UP000286100">
    <property type="component" value="Unassembled WGS sequence"/>
</dbReference>
<evidence type="ECO:0000256" key="3">
    <source>
        <dbReference type="HAMAP-Rule" id="MF_01077"/>
    </source>
</evidence>
<dbReference type="GO" id="GO:0006412">
    <property type="term" value="P:translation"/>
    <property type="evidence" value="ECO:0007669"/>
    <property type="project" value="TreeGrafter"/>
</dbReference>
<dbReference type="CDD" id="cd01734">
    <property type="entry name" value="YlxS_C"/>
    <property type="match status" value="1"/>
</dbReference>
<keyword evidence="1 3" id="KW-0963">Cytoplasm</keyword>
<keyword evidence="7" id="KW-1185">Reference proteome</keyword>
<keyword evidence="2 3" id="KW-0690">Ribosome biogenesis</keyword>
<dbReference type="PANTHER" id="PTHR33867:SF1">
    <property type="entry name" value="RIBOSOME MATURATION FACTOR RIMP"/>
    <property type="match status" value="1"/>
</dbReference>
<comment type="function">
    <text evidence="3">Required for maturation of 30S ribosomal subunits.</text>
</comment>
<sequence>MADIDVLTSLIEPEAKALGFALVRVKLFGGEGDRTLQIMAERPDTRQLNIDDCAALSRRISEKFDVLEAEGRDPIDEAYRLEVSSPGIDRPLTRLQDFADWTTHEAKISLIEPQDKRKQLTGELKGIDGETIVIDVNKHGEMRVAFANIDSAKLVMTDRLIAATAPLSAEGADSIQVEGQD</sequence>
<reference evidence="6 7" key="1">
    <citation type="submission" date="2018-09" db="EMBL/GenBank/DDBJ databases">
        <authorList>
            <person name="Zhu H."/>
        </authorList>
    </citation>
    <scope>NUCLEOTIDE SEQUENCE [LARGE SCALE GENOMIC DNA]</scope>
    <source>
        <strain evidence="6 7">K2R01-6</strain>
    </source>
</reference>
<dbReference type="Gene3D" id="2.30.30.180">
    <property type="entry name" value="Ribosome maturation factor RimP, C-terminal domain"/>
    <property type="match status" value="1"/>
</dbReference>
<evidence type="ECO:0000256" key="1">
    <source>
        <dbReference type="ARBA" id="ARBA00022490"/>
    </source>
</evidence>
<dbReference type="InterPro" id="IPR036847">
    <property type="entry name" value="RimP_C_sf"/>
</dbReference>
<evidence type="ECO:0000256" key="2">
    <source>
        <dbReference type="ARBA" id="ARBA00022517"/>
    </source>
</evidence>
<dbReference type="GO" id="GO:0005829">
    <property type="term" value="C:cytosol"/>
    <property type="evidence" value="ECO:0007669"/>
    <property type="project" value="TreeGrafter"/>
</dbReference>
<dbReference type="InterPro" id="IPR028998">
    <property type="entry name" value="RimP_C"/>
</dbReference>
<dbReference type="PANTHER" id="PTHR33867">
    <property type="entry name" value="RIBOSOME MATURATION FACTOR RIMP"/>
    <property type="match status" value="1"/>
</dbReference>
<proteinExistence type="inferred from homology"/>
<comment type="similarity">
    <text evidence="3">Belongs to the RimP family.</text>
</comment>
<comment type="caution">
    <text evidence="6">The sequence shown here is derived from an EMBL/GenBank/DDBJ whole genome shotgun (WGS) entry which is preliminary data.</text>
</comment>
<dbReference type="EMBL" id="QYUM01000002">
    <property type="protein sequence ID" value="RJF93393.1"/>
    <property type="molecule type" value="Genomic_DNA"/>
</dbReference>
<evidence type="ECO:0000313" key="6">
    <source>
        <dbReference type="EMBL" id="RJF93393.1"/>
    </source>
</evidence>
<comment type="subcellular location">
    <subcellularLocation>
        <location evidence="3">Cytoplasm</location>
    </subcellularLocation>
</comment>
<dbReference type="Pfam" id="PF02576">
    <property type="entry name" value="RimP_N"/>
    <property type="match status" value="1"/>
</dbReference>
<dbReference type="Pfam" id="PF17384">
    <property type="entry name" value="DUF150_C"/>
    <property type="match status" value="1"/>
</dbReference>
<dbReference type="InterPro" id="IPR028989">
    <property type="entry name" value="RimP_N"/>
</dbReference>